<feature type="region of interest" description="Disordered" evidence="1">
    <location>
        <begin position="427"/>
        <end position="446"/>
    </location>
</feature>
<feature type="region of interest" description="Disordered" evidence="1">
    <location>
        <begin position="277"/>
        <end position="304"/>
    </location>
</feature>
<dbReference type="Proteomes" id="UP000292702">
    <property type="component" value="Unassembled WGS sequence"/>
</dbReference>
<name>A0A4R0RB87_9APHY</name>
<sequence>MSARQPFVPARSASRAATASSTGQEHPAGDNRFDFNAAVDETQPSPNNGHQPNDTASSGGTAADTSLPGVPGSIINGINKPLNLANFGKRKNKPEQHVFSAIAAKSRRSFEGAGLNRSPETLQQQGPRARPFSPFVPQTPHTRAPRHSSPSRLQTTASADDLSSNQAHISTSRGFLTHPGDLDSTDALPFSTGLSTNLRASSRPSLESIHENEEEERLMQAGDGSGRGQPDSHMSQPVVSNGTGGPDLRRSAKRFQHPEVDVEDAYEFDHASKRHKSVIVDDDDLEQYDRSSPYRQESEEPSHQMRREIQANQQRVQATHAAVEELALQRLLKQDPDKYVEEHLEAYNEARKKWSECSIDEWKAGADELTTKFAKMLDFVKDHMTAKIGLYTTLHAHVTNHRAVLSERDKTLKGAQDNLVRNGASVVGVNAPSARSTEEEEPQMKD</sequence>
<evidence type="ECO:0000313" key="2">
    <source>
        <dbReference type="EMBL" id="TCD65260.1"/>
    </source>
</evidence>
<accession>A0A4R0RB87</accession>
<gene>
    <name evidence="2" type="ORF">EIP91_002924</name>
</gene>
<evidence type="ECO:0000256" key="1">
    <source>
        <dbReference type="SAM" id="MobiDB-lite"/>
    </source>
</evidence>
<proteinExistence type="predicted"/>
<feature type="compositionally biased region" description="Low complexity" evidence="1">
    <location>
        <begin position="10"/>
        <end position="22"/>
    </location>
</feature>
<reference evidence="2 3" key="1">
    <citation type="submission" date="2018-11" db="EMBL/GenBank/DDBJ databases">
        <title>Genome assembly of Steccherinum ochraceum LE-BIN_3174, the white-rot fungus of the Steccherinaceae family (The Residual Polyporoid clade, Polyporales, Basidiomycota).</title>
        <authorList>
            <person name="Fedorova T.V."/>
            <person name="Glazunova O.A."/>
            <person name="Landesman E.O."/>
            <person name="Moiseenko K.V."/>
            <person name="Psurtseva N.V."/>
            <person name="Savinova O.S."/>
            <person name="Shakhova N.V."/>
            <person name="Tyazhelova T.V."/>
            <person name="Vasina D.V."/>
        </authorList>
    </citation>
    <scope>NUCLEOTIDE SEQUENCE [LARGE SCALE GENOMIC DNA]</scope>
    <source>
        <strain evidence="2 3">LE-BIN_3174</strain>
    </source>
</reference>
<feature type="compositionally biased region" description="Polar residues" evidence="1">
    <location>
        <begin position="148"/>
        <end position="167"/>
    </location>
</feature>
<keyword evidence="3" id="KW-1185">Reference proteome</keyword>
<organism evidence="2 3">
    <name type="scientific">Steccherinum ochraceum</name>
    <dbReference type="NCBI Taxonomy" id="92696"/>
    <lineage>
        <taxon>Eukaryota</taxon>
        <taxon>Fungi</taxon>
        <taxon>Dikarya</taxon>
        <taxon>Basidiomycota</taxon>
        <taxon>Agaricomycotina</taxon>
        <taxon>Agaricomycetes</taxon>
        <taxon>Polyporales</taxon>
        <taxon>Steccherinaceae</taxon>
        <taxon>Steccherinum</taxon>
    </lineage>
</organism>
<protein>
    <recommendedName>
        <fullName evidence="4">Extracellular mutant protein 11 C-terminal domain-containing protein</fullName>
    </recommendedName>
</protein>
<feature type="compositionally biased region" description="Polar residues" evidence="1">
    <location>
        <begin position="192"/>
        <end position="205"/>
    </location>
</feature>
<feature type="compositionally biased region" description="Polar residues" evidence="1">
    <location>
        <begin position="42"/>
        <end position="64"/>
    </location>
</feature>
<feature type="compositionally biased region" description="Polar residues" evidence="1">
    <location>
        <begin position="232"/>
        <end position="241"/>
    </location>
</feature>
<evidence type="ECO:0000313" key="3">
    <source>
        <dbReference type="Proteomes" id="UP000292702"/>
    </source>
</evidence>
<evidence type="ECO:0008006" key="4">
    <source>
        <dbReference type="Google" id="ProtNLM"/>
    </source>
</evidence>
<feature type="region of interest" description="Disordered" evidence="1">
    <location>
        <begin position="1"/>
        <end position="167"/>
    </location>
</feature>
<feature type="region of interest" description="Disordered" evidence="1">
    <location>
        <begin position="187"/>
        <end position="258"/>
    </location>
</feature>
<dbReference type="OrthoDB" id="3261714at2759"/>
<dbReference type="EMBL" id="RWJN01000190">
    <property type="protein sequence ID" value="TCD65260.1"/>
    <property type="molecule type" value="Genomic_DNA"/>
</dbReference>
<comment type="caution">
    <text evidence="2">The sequence shown here is derived from an EMBL/GenBank/DDBJ whole genome shotgun (WGS) entry which is preliminary data.</text>
</comment>
<dbReference type="AlphaFoldDB" id="A0A4R0RB87"/>